<protein>
    <submittedName>
        <fullName evidence="4">ComE operon protein 1</fullName>
    </submittedName>
</protein>
<organism evidence="4 5">
    <name type="scientific">Bythopirellula polymerisocia</name>
    <dbReference type="NCBI Taxonomy" id="2528003"/>
    <lineage>
        <taxon>Bacteria</taxon>
        <taxon>Pseudomonadati</taxon>
        <taxon>Planctomycetota</taxon>
        <taxon>Planctomycetia</taxon>
        <taxon>Pirellulales</taxon>
        <taxon>Lacipirellulaceae</taxon>
        <taxon>Bythopirellula</taxon>
    </lineage>
</organism>
<dbReference type="Proteomes" id="UP000318437">
    <property type="component" value="Unassembled WGS sequence"/>
</dbReference>
<keyword evidence="2" id="KW-0812">Transmembrane</keyword>
<feature type="region of interest" description="Disordered" evidence="1">
    <location>
        <begin position="1"/>
        <end position="20"/>
    </location>
</feature>
<dbReference type="AlphaFoldDB" id="A0A5C6CA59"/>
<feature type="transmembrane region" description="Helical" evidence="2">
    <location>
        <begin position="25"/>
        <end position="43"/>
    </location>
</feature>
<reference evidence="4 5" key="1">
    <citation type="submission" date="2019-02" db="EMBL/GenBank/DDBJ databases">
        <title>Deep-cultivation of Planctomycetes and their phenomic and genomic characterization uncovers novel biology.</title>
        <authorList>
            <person name="Wiegand S."/>
            <person name="Jogler M."/>
            <person name="Boedeker C."/>
            <person name="Pinto D."/>
            <person name="Vollmers J."/>
            <person name="Rivas-Marin E."/>
            <person name="Kohn T."/>
            <person name="Peeters S.H."/>
            <person name="Heuer A."/>
            <person name="Rast P."/>
            <person name="Oberbeckmann S."/>
            <person name="Bunk B."/>
            <person name="Jeske O."/>
            <person name="Meyerdierks A."/>
            <person name="Storesund J.E."/>
            <person name="Kallscheuer N."/>
            <person name="Luecker S."/>
            <person name="Lage O.M."/>
            <person name="Pohl T."/>
            <person name="Merkel B.J."/>
            <person name="Hornburger P."/>
            <person name="Mueller R.-W."/>
            <person name="Bruemmer F."/>
            <person name="Labrenz M."/>
            <person name="Spormann A.M."/>
            <person name="Op Den Camp H."/>
            <person name="Overmann J."/>
            <person name="Amann R."/>
            <person name="Jetten M.S.M."/>
            <person name="Mascher T."/>
            <person name="Medema M.H."/>
            <person name="Devos D.P."/>
            <person name="Kaster A.-K."/>
            <person name="Ovreas L."/>
            <person name="Rohde M."/>
            <person name="Galperin M.Y."/>
            <person name="Jogler C."/>
        </authorList>
    </citation>
    <scope>NUCLEOTIDE SEQUENCE [LARGE SCALE GENOMIC DNA]</scope>
    <source>
        <strain evidence="4 5">Pla144</strain>
    </source>
</reference>
<dbReference type="InterPro" id="IPR051675">
    <property type="entry name" value="Endo/Exo/Phosphatase_dom_1"/>
</dbReference>
<dbReference type="GO" id="GO:0015627">
    <property type="term" value="C:type II protein secretion system complex"/>
    <property type="evidence" value="ECO:0007669"/>
    <property type="project" value="TreeGrafter"/>
</dbReference>
<comment type="caution">
    <text evidence="4">The sequence shown here is derived from an EMBL/GenBank/DDBJ whole genome shotgun (WGS) entry which is preliminary data.</text>
</comment>
<evidence type="ECO:0000256" key="2">
    <source>
        <dbReference type="SAM" id="Phobius"/>
    </source>
</evidence>
<feature type="domain" description="Helix-hairpin-helix DNA-binding motif class 1" evidence="3">
    <location>
        <begin position="104"/>
        <end position="123"/>
    </location>
</feature>
<dbReference type="InterPro" id="IPR010994">
    <property type="entry name" value="RuvA_2-like"/>
</dbReference>
<dbReference type="GO" id="GO:0003677">
    <property type="term" value="F:DNA binding"/>
    <property type="evidence" value="ECO:0007669"/>
    <property type="project" value="InterPro"/>
</dbReference>
<dbReference type="SMART" id="SM00278">
    <property type="entry name" value="HhH1"/>
    <property type="match status" value="2"/>
</dbReference>
<evidence type="ECO:0000256" key="1">
    <source>
        <dbReference type="SAM" id="MobiDB-lite"/>
    </source>
</evidence>
<keyword evidence="2" id="KW-1133">Transmembrane helix</keyword>
<dbReference type="SUPFAM" id="SSF47781">
    <property type="entry name" value="RuvA domain 2-like"/>
    <property type="match status" value="1"/>
</dbReference>
<dbReference type="InterPro" id="IPR003583">
    <property type="entry name" value="Hlx-hairpin-Hlx_DNA-bd_motif"/>
</dbReference>
<proteinExistence type="predicted"/>
<dbReference type="PANTHER" id="PTHR21180:SF32">
    <property type="entry name" value="ENDONUCLEASE_EXONUCLEASE_PHOSPHATASE FAMILY DOMAIN-CONTAINING PROTEIN 1"/>
    <property type="match status" value="1"/>
</dbReference>
<dbReference type="GO" id="GO:0015628">
    <property type="term" value="P:protein secretion by the type II secretion system"/>
    <property type="evidence" value="ECO:0007669"/>
    <property type="project" value="TreeGrafter"/>
</dbReference>
<evidence type="ECO:0000313" key="5">
    <source>
        <dbReference type="Proteomes" id="UP000318437"/>
    </source>
</evidence>
<accession>A0A5C6CA59</accession>
<dbReference type="Pfam" id="PF12836">
    <property type="entry name" value="HHH_3"/>
    <property type="match status" value="1"/>
</dbReference>
<evidence type="ECO:0000313" key="4">
    <source>
        <dbReference type="EMBL" id="TWU20827.1"/>
    </source>
</evidence>
<keyword evidence="2" id="KW-0472">Membrane</keyword>
<sequence>MQPRENKTLPDSPPRPWIRPRDQTSLLALVTSLLVMMASYWLYHGGHEGKLIDIDRADPLEARFLVDINRADWPEMIQLPGLGETMARRIISDRQQRGPFHSVEQLDRVNGIGPRTMERLRPYLMPIPVDTDWATSDLQLNDNESPAIRN</sequence>
<evidence type="ECO:0000259" key="3">
    <source>
        <dbReference type="SMART" id="SM00278"/>
    </source>
</evidence>
<dbReference type="GO" id="GO:0006281">
    <property type="term" value="P:DNA repair"/>
    <property type="evidence" value="ECO:0007669"/>
    <property type="project" value="InterPro"/>
</dbReference>
<feature type="domain" description="Helix-hairpin-helix DNA-binding motif class 1" evidence="3">
    <location>
        <begin position="74"/>
        <end position="93"/>
    </location>
</feature>
<name>A0A5C6CA59_9BACT</name>
<keyword evidence="5" id="KW-1185">Reference proteome</keyword>
<dbReference type="PANTHER" id="PTHR21180">
    <property type="entry name" value="ENDONUCLEASE/EXONUCLEASE/PHOSPHATASE FAMILY DOMAIN-CONTAINING PROTEIN 1"/>
    <property type="match status" value="1"/>
</dbReference>
<dbReference type="EMBL" id="SJPS01000013">
    <property type="protein sequence ID" value="TWU20827.1"/>
    <property type="molecule type" value="Genomic_DNA"/>
</dbReference>
<dbReference type="Gene3D" id="1.10.150.320">
    <property type="entry name" value="Photosystem II 12 kDa extrinsic protein"/>
    <property type="match status" value="1"/>
</dbReference>
<gene>
    <name evidence="4" type="primary">comEA</name>
    <name evidence="4" type="ORF">Pla144_48800</name>
</gene>